<dbReference type="EMBL" id="QZEY01000003">
    <property type="protein sequence ID" value="RJL33399.1"/>
    <property type="molecule type" value="Genomic_DNA"/>
</dbReference>
<feature type="transmembrane region" description="Helical" evidence="2">
    <location>
        <begin position="236"/>
        <end position="253"/>
    </location>
</feature>
<dbReference type="AlphaFoldDB" id="A0A3A4AYD1"/>
<dbReference type="OrthoDB" id="9788081at2"/>
<evidence type="ECO:0000256" key="2">
    <source>
        <dbReference type="SAM" id="Phobius"/>
    </source>
</evidence>
<feature type="compositionally biased region" description="Polar residues" evidence="1">
    <location>
        <begin position="54"/>
        <end position="65"/>
    </location>
</feature>
<protein>
    <submittedName>
        <fullName evidence="3">Succinate dehydrogenase</fullName>
    </submittedName>
</protein>
<feature type="transmembrane region" description="Helical" evidence="2">
    <location>
        <begin position="89"/>
        <end position="111"/>
    </location>
</feature>
<keyword evidence="2" id="KW-0472">Membrane</keyword>
<evidence type="ECO:0000313" key="3">
    <source>
        <dbReference type="EMBL" id="RJL33399.1"/>
    </source>
</evidence>
<feature type="transmembrane region" description="Helical" evidence="2">
    <location>
        <begin position="274"/>
        <end position="302"/>
    </location>
</feature>
<dbReference type="NCBIfam" id="TIGR02046">
    <property type="entry name" value="sdhC_b558_fam"/>
    <property type="match status" value="1"/>
</dbReference>
<organism evidence="3 4">
    <name type="scientific">Bailinhaonella thermotolerans</name>
    <dbReference type="NCBI Taxonomy" id="1070861"/>
    <lineage>
        <taxon>Bacteria</taxon>
        <taxon>Bacillati</taxon>
        <taxon>Actinomycetota</taxon>
        <taxon>Actinomycetes</taxon>
        <taxon>Streptosporangiales</taxon>
        <taxon>Streptosporangiaceae</taxon>
        <taxon>Bailinhaonella</taxon>
    </lineage>
</organism>
<evidence type="ECO:0000256" key="1">
    <source>
        <dbReference type="SAM" id="MobiDB-lite"/>
    </source>
</evidence>
<gene>
    <name evidence="3" type="ORF">D5H75_11450</name>
</gene>
<keyword evidence="2" id="KW-1133">Transmembrane helix</keyword>
<feature type="transmembrane region" description="Helical" evidence="2">
    <location>
        <begin position="145"/>
        <end position="167"/>
    </location>
</feature>
<dbReference type="CDD" id="cd03498">
    <property type="entry name" value="SQR_TypeB_2_TM"/>
    <property type="match status" value="1"/>
</dbReference>
<reference evidence="3 4" key="1">
    <citation type="submission" date="2018-09" db="EMBL/GenBank/DDBJ databases">
        <title>YIM 75507 draft genome.</title>
        <authorList>
            <person name="Tang S."/>
            <person name="Feng Y."/>
        </authorList>
    </citation>
    <scope>NUCLEOTIDE SEQUENCE [LARGE SCALE GENOMIC DNA]</scope>
    <source>
        <strain evidence="3 4">YIM 75507</strain>
    </source>
</reference>
<dbReference type="GO" id="GO:0016020">
    <property type="term" value="C:membrane"/>
    <property type="evidence" value="ECO:0007669"/>
    <property type="project" value="InterPro"/>
</dbReference>
<dbReference type="Gene3D" id="1.20.1300.10">
    <property type="entry name" value="Fumarate reductase/succinate dehydrogenase, transmembrane subunit"/>
    <property type="match status" value="1"/>
</dbReference>
<dbReference type="SUPFAM" id="SSF81343">
    <property type="entry name" value="Fumarate reductase respiratory complex transmembrane subunits"/>
    <property type="match status" value="1"/>
</dbReference>
<evidence type="ECO:0000313" key="4">
    <source>
        <dbReference type="Proteomes" id="UP000265768"/>
    </source>
</evidence>
<proteinExistence type="predicted"/>
<feature type="region of interest" description="Disordered" evidence="1">
    <location>
        <begin position="46"/>
        <end position="83"/>
    </location>
</feature>
<dbReference type="InterPro" id="IPR011138">
    <property type="entry name" value="Cytochrome_b-558"/>
</dbReference>
<name>A0A3A4AYD1_9ACTN</name>
<dbReference type="InterPro" id="IPR034804">
    <property type="entry name" value="SQR/QFR_C/D"/>
</dbReference>
<sequence length="303" mass="32996">MPHAREPSGIREALWRTVNSPRLSKPAPSCLGRALRVGHTVHAVSAVSSPPKAQATSPTSAQAGNRLSPVAVHAQKARKPRTGSRRSSILLKAVMAVSGVVMIAFLVLHMIGNLKVLFGREDFNHYSHWLRTIGEPALPHEGFLWIMRVGLLVAVFAHMISATVLTVRAKRARPVAYKAKRKSVQQTYASRTMRWGGVIILAYILYHLLDLTLGVANPAGTGATPYDRFVADFQRWYIVAAYVVPLVLLGMHLRHGLWSAFQTLGLSNARRQRGINLFATGASTLLILGFLVGPAAVVIGVVK</sequence>
<dbReference type="Proteomes" id="UP000265768">
    <property type="component" value="Unassembled WGS sequence"/>
</dbReference>
<comment type="caution">
    <text evidence="3">The sequence shown here is derived from an EMBL/GenBank/DDBJ whole genome shotgun (WGS) entry which is preliminary data.</text>
</comment>
<feature type="transmembrane region" description="Helical" evidence="2">
    <location>
        <begin position="188"/>
        <end position="209"/>
    </location>
</feature>
<accession>A0A3A4AYD1</accession>
<keyword evidence="4" id="KW-1185">Reference proteome</keyword>
<keyword evidence="2" id="KW-0812">Transmembrane</keyword>